<dbReference type="InterPro" id="IPR009057">
    <property type="entry name" value="Homeodomain-like_sf"/>
</dbReference>
<dbReference type="InterPro" id="IPR001789">
    <property type="entry name" value="Sig_transdc_resp-reg_receiver"/>
</dbReference>
<dbReference type="Pfam" id="PF07495">
    <property type="entry name" value="Y_Y_Y"/>
    <property type="match status" value="1"/>
</dbReference>
<dbReference type="Gene3D" id="2.60.40.10">
    <property type="entry name" value="Immunoglobulins"/>
    <property type="match status" value="1"/>
</dbReference>
<keyword evidence="3 6" id="KW-0597">Phosphoprotein</keyword>
<organism evidence="11 12">
    <name type="scientific">Bacteroides mediterraneensis</name>
    <dbReference type="NCBI Taxonomy" id="1841856"/>
    <lineage>
        <taxon>Bacteria</taxon>
        <taxon>Pseudomonadati</taxon>
        <taxon>Bacteroidota</taxon>
        <taxon>Bacteroidia</taxon>
        <taxon>Bacteroidales</taxon>
        <taxon>Bacteroidaceae</taxon>
        <taxon>Bacteroides</taxon>
    </lineage>
</organism>
<evidence type="ECO:0000259" key="8">
    <source>
        <dbReference type="PROSITE" id="PS01124"/>
    </source>
</evidence>
<keyword evidence="7" id="KW-1133">Transmembrane helix</keyword>
<dbReference type="SMART" id="SM00342">
    <property type="entry name" value="HTH_ARAC"/>
    <property type="match status" value="1"/>
</dbReference>
<dbReference type="InterPro" id="IPR005467">
    <property type="entry name" value="His_kinase_dom"/>
</dbReference>
<keyword evidence="12" id="KW-1185">Reference proteome</keyword>
<dbReference type="Gene3D" id="1.10.10.60">
    <property type="entry name" value="Homeodomain-like"/>
    <property type="match status" value="1"/>
</dbReference>
<evidence type="ECO:0000259" key="10">
    <source>
        <dbReference type="PROSITE" id="PS50110"/>
    </source>
</evidence>
<dbReference type="SUPFAM" id="SSF47384">
    <property type="entry name" value="Homodimeric domain of signal transducing histidine kinase"/>
    <property type="match status" value="1"/>
</dbReference>
<dbReference type="InterPro" id="IPR004358">
    <property type="entry name" value="Sig_transdc_His_kin-like_C"/>
</dbReference>
<evidence type="ECO:0000313" key="11">
    <source>
        <dbReference type="EMBL" id="MBM6759605.1"/>
    </source>
</evidence>
<accession>A0ABS2EY45</accession>
<sequence>MKFAKLLFSIIFLGYFLLCGGASRNVTHYTISDGLSNNAVYSITQDTKGRMWFGTIDGLHSFDGNHIRVWRDSRVESLGACIYTILEDSMQLYVGSERGLAIFNLLTESFSDFQARSEFGESIHSSVSHVMRDSRHNIWITTAGQGVFRYNLPNKTLHQYMAIGKVNCDFVYYIMEDSSGTIWLATREGGISRYVASQDMFQPVALQDVKDARVLFEDSSHRLWVGTGRDGLYLLDKEHGRLIQKIPPLQFNHPFQVRKIVEWQPGHLLLASDEGLTKYDVTTEKVDVIKADSRHPEGLNDNYLHELFLDRENALWIGTYFGGVNYVSSVQDNFRHYHKDNSQLDARIISVFAHADKDNLWIGTDDAGFFYWDRQKQTFQGYRPQKGKPGPAYHNIHALLQDGDKLFVGMFMGGLDILDLRTGKFKNYKADTSPRSLYSSEIYALYKDSRQKVWIGTTAGLNCYNSQTDDFKRIYELHGANISYIFEEKGKKLWVCSLNSGVYCLDYQTGKWMHYFHQLKDEEGTLPTNQIITGCLDMQGRLWLGTDGDGLLRYDRKKEVFVREGLPEHIRVIYKILPDKDKLWFTTNNGMYCYQSLTSSLKFYNKKDGLQENLFLPNSGIQLSDGTIMVGGVNGFNEFRPDKIQVDTQIPTVILTDFQLFNKPVIIGNEDSPLKVSITYADRLVLDYSHSMFSFSVAALSYINTSKNKYRYRLEGFEKDWTETNDAPHVTYTNLPAGDYVFQVSASNSDGMWNENAIAFPIKVLPPWWASSYMIAGYILLGIAGLVYAYYRMNKIHHRRMTLLTIKKDREIYQSKIEFFTGIMHEIRTPLTLILAPLENVMKSSGTVKDVLPQLQVIERNGKRLLTLVNQLMDFRKAESGGMNVILAETNIKTLLMNVYQRFQLSADIKHIKISLTMPEESCYARVDQEAFTKVVSNLLSNALKFTDTCIWIDLLIAGDKKLEVRVRDNGQGIDVKEQEKIFTPFYQVPDKASSGRIGTGVGLSLVKKLVDLMHGGLNLESELGVGSTFIVSFDRVEHKEGQVVEQAPSQDIQAEDKADIPEGQYRILIVDDNQDLREYLHQLLSVRYQVSCAENGKEAWDRILQNMPDLVVSDVMMPVMDGIQLCRNIKQNLSTSHIPVILLTAKAASEDYVEGLESGADVYLEKPFSGDVINAQIASIFRNREGMKKDFKTKPMVSSVSISKLDTLLMDKISKIIEKRMTDSDFTVDVLAQEVGISRSGLFAKIKAISGMTPNDYIRLIRLKKAAYLLAEEEVSSSEACFRVGFSSPSYFAKCFQAQFGIAPAEFRRKGGKD</sequence>
<evidence type="ECO:0000256" key="3">
    <source>
        <dbReference type="ARBA" id="ARBA00022553"/>
    </source>
</evidence>
<dbReference type="InterPro" id="IPR036890">
    <property type="entry name" value="HATPase_C_sf"/>
</dbReference>
<dbReference type="SUPFAM" id="SSF50998">
    <property type="entry name" value="Quinoprotein alcohol dehydrogenase-like"/>
    <property type="match status" value="1"/>
</dbReference>
<dbReference type="SUPFAM" id="SSF55874">
    <property type="entry name" value="ATPase domain of HSP90 chaperone/DNA topoisomerase II/histidine kinase"/>
    <property type="match status" value="1"/>
</dbReference>
<dbReference type="EMBL" id="JACJJW010000047">
    <property type="protein sequence ID" value="MBM6759605.1"/>
    <property type="molecule type" value="Genomic_DNA"/>
</dbReference>
<dbReference type="RefSeq" id="WP_204476931.1">
    <property type="nucleotide sequence ID" value="NZ_JACJJW010000047.1"/>
</dbReference>
<dbReference type="PRINTS" id="PR00344">
    <property type="entry name" value="BCTRLSENSOR"/>
</dbReference>
<evidence type="ECO:0000313" key="12">
    <source>
        <dbReference type="Proteomes" id="UP000703295"/>
    </source>
</evidence>
<dbReference type="Pfam" id="PF00072">
    <property type="entry name" value="Response_reg"/>
    <property type="match status" value="1"/>
</dbReference>
<dbReference type="InterPro" id="IPR011110">
    <property type="entry name" value="Reg_prop"/>
</dbReference>
<dbReference type="Gene3D" id="3.30.565.10">
    <property type="entry name" value="Histidine kinase-like ATPase, C-terminal domain"/>
    <property type="match status" value="1"/>
</dbReference>
<gene>
    <name evidence="11" type="ORF">H6A31_13105</name>
</gene>
<dbReference type="InterPro" id="IPR003594">
    <property type="entry name" value="HATPase_dom"/>
</dbReference>
<dbReference type="Pfam" id="PF00512">
    <property type="entry name" value="HisKA"/>
    <property type="match status" value="1"/>
</dbReference>
<evidence type="ECO:0000256" key="4">
    <source>
        <dbReference type="ARBA" id="ARBA00023015"/>
    </source>
</evidence>
<dbReference type="InterPro" id="IPR013783">
    <property type="entry name" value="Ig-like_fold"/>
</dbReference>
<dbReference type="InterPro" id="IPR011047">
    <property type="entry name" value="Quinoprotein_ADH-like_sf"/>
</dbReference>
<dbReference type="Pfam" id="PF02518">
    <property type="entry name" value="HATPase_c"/>
    <property type="match status" value="1"/>
</dbReference>
<feature type="modified residue" description="4-aspartylphosphate" evidence="6">
    <location>
        <position position="1115"/>
    </location>
</feature>
<dbReference type="PROSITE" id="PS01124">
    <property type="entry name" value="HTH_ARAC_FAMILY_2"/>
    <property type="match status" value="1"/>
</dbReference>
<evidence type="ECO:0000256" key="6">
    <source>
        <dbReference type="PROSITE-ProRule" id="PRU00169"/>
    </source>
</evidence>
<name>A0ABS2EY45_9BACE</name>
<dbReference type="Proteomes" id="UP000703295">
    <property type="component" value="Unassembled WGS sequence"/>
</dbReference>
<feature type="domain" description="HTH araC/xylS-type" evidence="8">
    <location>
        <begin position="1212"/>
        <end position="1311"/>
    </location>
</feature>
<keyword evidence="7" id="KW-0812">Transmembrane</keyword>
<reference evidence="11 12" key="1">
    <citation type="journal article" date="2021" name="Sci. Rep.">
        <title>The distribution of antibiotic resistance genes in chicken gut microbiota commensals.</title>
        <authorList>
            <person name="Juricova H."/>
            <person name="Matiasovicova J."/>
            <person name="Kubasova T."/>
            <person name="Cejkova D."/>
            <person name="Rychlik I."/>
        </authorList>
    </citation>
    <scope>NUCLEOTIDE SEQUENCE [LARGE SCALE GENOMIC DNA]</scope>
    <source>
        <strain evidence="11 12">An801</strain>
    </source>
</reference>
<keyword evidence="4" id="KW-0805">Transcription regulation</keyword>
<dbReference type="Gene3D" id="3.40.50.2300">
    <property type="match status" value="1"/>
</dbReference>
<dbReference type="InterPro" id="IPR015943">
    <property type="entry name" value="WD40/YVTN_repeat-like_dom_sf"/>
</dbReference>
<keyword evidence="7" id="KW-0472">Membrane</keyword>
<feature type="domain" description="Histidine kinase" evidence="9">
    <location>
        <begin position="822"/>
        <end position="1038"/>
    </location>
</feature>
<feature type="transmembrane region" description="Helical" evidence="7">
    <location>
        <begin position="768"/>
        <end position="791"/>
    </location>
</feature>
<keyword evidence="5" id="KW-0804">Transcription</keyword>
<dbReference type="SMART" id="SM00448">
    <property type="entry name" value="REC"/>
    <property type="match status" value="1"/>
</dbReference>
<dbReference type="SUPFAM" id="SSF63829">
    <property type="entry name" value="Calcium-dependent phosphotriesterase"/>
    <property type="match status" value="1"/>
</dbReference>
<feature type="domain" description="Response regulatory" evidence="10">
    <location>
        <begin position="1067"/>
        <end position="1182"/>
    </location>
</feature>
<evidence type="ECO:0000256" key="2">
    <source>
        <dbReference type="ARBA" id="ARBA00012438"/>
    </source>
</evidence>
<dbReference type="InterPro" id="IPR036097">
    <property type="entry name" value="HisK_dim/P_sf"/>
</dbReference>
<dbReference type="Gene3D" id="2.130.10.10">
    <property type="entry name" value="YVTN repeat-like/Quinoprotein amine dehydrogenase"/>
    <property type="match status" value="2"/>
</dbReference>
<dbReference type="CDD" id="cd17574">
    <property type="entry name" value="REC_OmpR"/>
    <property type="match status" value="1"/>
</dbReference>
<dbReference type="SUPFAM" id="SSF46689">
    <property type="entry name" value="Homeodomain-like"/>
    <property type="match status" value="1"/>
</dbReference>
<dbReference type="SMART" id="SM00387">
    <property type="entry name" value="HATPase_c"/>
    <property type="match status" value="1"/>
</dbReference>
<dbReference type="CDD" id="cd00082">
    <property type="entry name" value="HisKA"/>
    <property type="match status" value="1"/>
</dbReference>
<dbReference type="InterPro" id="IPR011006">
    <property type="entry name" value="CheY-like_superfamily"/>
</dbReference>
<evidence type="ECO:0000256" key="7">
    <source>
        <dbReference type="SAM" id="Phobius"/>
    </source>
</evidence>
<dbReference type="PROSITE" id="PS50110">
    <property type="entry name" value="RESPONSE_REGULATORY"/>
    <property type="match status" value="1"/>
</dbReference>
<proteinExistence type="predicted"/>
<dbReference type="InterPro" id="IPR011123">
    <property type="entry name" value="Y_Y_Y"/>
</dbReference>
<dbReference type="Gene3D" id="1.10.287.130">
    <property type="match status" value="1"/>
</dbReference>
<dbReference type="SMART" id="SM00388">
    <property type="entry name" value="HisKA"/>
    <property type="match status" value="1"/>
</dbReference>
<dbReference type="SUPFAM" id="SSF52172">
    <property type="entry name" value="CheY-like"/>
    <property type="match status" value="1"/>
</dbReference>
<dbReference type="InterPro" id="IPR018060">
    <property type="entry name" value="HTH_AraC"/>
</dbReference>
<evidence type="ECO:0000256" key="5">
    <source>
        <dbReference type="ARBA" id="ARBA00023163"/>
    </source>
</evidence>
<evidence type="ECO:0000259" key="9">
    <source>
        <dbReference type="PROSITE" id="PS50109"/>
    </source>
</evidence>
<dbReference type="EC" id="2.7.13.3" evidence="2"/>
<dbReference type="Pfam" id="PF07494">
    <property type="entry name" value="Reg_prop"/>
    <property type="match status" value="1"/>
</dbReference>
<dbReference type="InterPro" id="IPR003661">
    <property type="entry name" value="HisK_dim/P_dom"/>
</dbReference>
<protein>
    <recommendedName>
        <fullName evidence="2">histidine kinase</fullName>
        <ecNumber evidence="2">2.7.13.3</ecNumber>
    </recommendedName>
</protein>
<dbReference type="PROSITE" id="PS50109">
    <property type="entry name" value="HIS_KIN"/>
    <property type="match status" value="1"/>
</dbReference>
<dbReference type="PANTHER" id="PTHR43547:SF2">
    <property type="entry name" value="HYBRID SIGNAL TRANSDUCTION HISTIDINE KINASE C"/>
    <property type="match status" value="1"/>
</dbReference>
<dbReference type="PANTHER" id="PTHR43547">
    <property type="entry name" value="TWO-COMPONENT HISTIDINE KINASE"/>
    <property type="match status" value="1"/>
</dbReference>
<comment type="caution">
    <text evidence="11">The sequence shown here is derived from an EMBL/GenBank/DDBJ whole genome shotgun (WGS) entry which is preliminary data.</text>
</comment>
<dbReference type="Pfam" id="PF12833">
    <property type="entry name" value="HTH_18"/>
    <property type="match status" value="1"/>
</dbReference>
<evidence type="ECO:0000256" key="1">
    <source>
        <dbReference type="ARBA" id="ARBA00000085"/>
    </source>
</evidence>
<comment type="catalytic activity">
    <reaction evidence="1">
        <text>ATP + protein L-histidine = ADP + protein N-phospho-L-histidine.</text>
        <dbReference type="EC" id="2.7.13.3"/>
    </reaction>
</comment>